<proteinExistence type="predicted"/>
<protein>
    <submittedName>
        <fullName evidence="2">RPAP1_N domain-containing protein</fullName>
    </submittedName>
</protein>
<accession>A0AC35TNE0</accession>
<dbReference type="WBParaSite" id="RSKR_0000227300.1">
    <property type="protein sequence ID" value="RSKR_0000227300.1"/>
    <property type="gene ID" value="RSKR_0000227300"/>
</dbReference>
<name>A0AC35TNE0_9BILA</name>
<reference evidence="2" key="1">
    <citation type="submission" date="2016-11" db="UniProtKB">
        <authorList>
            <consortium name="WormBaseParasite"/>
        </authorList>
    </citation>
    <scope>IDENTIFICATION</scope>
    <source>
        <strain evidence="2">KR3021</strain>
    </source>
</reference>
<evidence type="ECO:0000313" key="1">
    <source>
        <dbReference type="Proteomes" id="UP000095286"/>
    </source>
</evidence>
<organism evidence="1 2">
    <name type="scientific">Rhabditophanes sp. KR3021</name>
    <dbReference type="NCBI Taxonomy" id="114890"/>
    <lineage>
        <taxon>Eukaryota</taxon>
        <taxon>Metazoa</taxon>
        <taxon>Ecdysozoa</taxon>
        <taxon>Nematoda</taxon>
        <taxon>Chromadorea</taxon>
        <taxon>Rhabditida</taxon>
        <taxon>Tylenchina</taxon>
        <taxon>Panagrolaimomorpha</taxon>
        <taxon>Strongyloidoidea</taxon>
        <taxon>Alloionematidae</taxon>
        <taxon>Rhabditophanes</taxon>
    </lineage>
</organism>
<sequence length="464" mass="52412">MSRNVSRQLFPSTPKNTYKPKANSKTGSFKRSNTTEEILNLSITANKIHVDEGEKSYQDSFLIDYSFYGTKKDEPSTITVPVDNIQEVYYDDYSFNEGIIMSGSGYSDKEDDTNTGDNLVRLPKANELILPTESNADKPYDSFLDSFDYNIPSISKETNNAELAENTNEPNCPSQDYDDFSFNYGGIVCGGALSSDEDDVIVVAPEKKCPKTPKPTTSSLTASQTTPVNSSQLVNGKAIQPNNHNDKRKAIENMLTMSSVLDKIGNITPKPAYEKMAEDELNRNLKLNGLAKCGKKKAIGLLNRIYEQNHPVVMLDQSFAESPKARKRKHEGARLEKICEESEESDDSESSFNSSFNDNSLCPNPEFEPDYCEFPKQVQRAIPKTKEQYKTIFIKFIRLPENEAIYICLLRGEVITLDEIWDLVRRSIYEIRKISKAMLMQVLDSLTLPCKLPDESWKSKPNRH</sequence>
<dbReference type="Proteomes" id="UP000095286">
    <property type="component" value="Unplaced"/>
</dbReference>
<evidence type="ECO:0000313" key="2">
    <source>
        <dbReference type="WBParaSite" id="RSKR_0000227300.1"/>
    </source>
</evidence>